<feature type="binding site" evidence="5">
    <location>
        <position position="12"/>
    </location>
    <ligand>
        <name>[4Fe-4S] cluster</name>
        <dbReference type="ChEBI" id="CHEBI:49883"/>
    </ligand>
</feature>
<feature type="binding site" evidence="5">
    <location>
        <position position="105"/>
    </location>
    <ligand>
        <name>[4Fe-4S] cluster</name>
        <dbReference type="ChEBI" id="CHEBI:49883"/>
    </ligand>
</feature>
<feature type="binding site" evidence="5">
    <location>
        <position position="133"/>
    </location>
    <ligand>
        <name>(2E)-4-hydroxy-3-methylbut-2-enyl diphosphate</name>
        <dbReference type="ChEBI" id="CHEBI:128753"/>
    </ligand>
</feature>
<organism evidence="6 7">
    <name type="scientific">Spiroplasma floricola 23-6</name>
    <dbReference type="NCBI Taxonomy" id="1336749"/>
    <lineage>
        <taxon>Bacteria</taxon>
        <taxon>Bacillati</taxon>
        <taxon>Mycoplasmatota</taxon>
        <taxon>Mollicutes</taxon>
        <taxon>Entomoplasmatales</taxon>
        <taxon>Spiroplasmataceae</taxon>
        <taxon>Spiroplasma</taxon>
    </lineage>
</organism>
<keyword evidence="5" id="KW-0414">Isoprene biosynthesis</keyword>
<dbReference type="EMBL" id="CP025057">
    <property type="protein sequence ID" value="AUB31821.1"/>
    <property type="molecule type" value="Genomic_DNA"/>
</dbReference>
<dbReference type="PANTHER" id="PTHR30426:SF0">
    <property type="entry name" value="4-HYDROXY-3-METHYLBUT-2-ENYL DIPHOSPHATE REDUCTASE"/>
    <property type="match status" value="1"/>
</dbReference>
<dbReference type="GO" id="GO:0046872">
    <property type="term" value="F:metal ion binding"/>
    <property type="evidence" value="ECO:0007669"/>
    <property type="project" value="UniProtKB-KW"/>
</dbReference>
<evidence type="ECO:0000313" key="6">
    <source>
        <dbReference type="EMBL" id="AUB31821.1"/>
    </source>
</evidence>
<feature type="binding site" evidence="5">
    <location>
        <position position="231"/>
    </location>
    <ligand>
        <name>(2E)-4-hydroxy-3-methylbut-2-enyl diphosphate</name>
        <dbReference type="ChEBI" id="CHEBI:128753"/>
    </ligand>
</feature>
<dbReference type="GO" id="GO:0051745">
    <property type="term" value="F:4-hydroxy-3-methylbut-2-enyl diphosphate reductase activity"/>
    <property type="evidence" value="ECO:0007669"/>
    <property type="project" value="UniProtKB-UniRule"/>
</dbReference>
<dbReference type="GO" id="GO:0016114">
    <property type="term" value="P:terpenoid biosynthetic process"/>
    <property type="evidence" value="ECO:0007669"/>
    <property type="project" value="UniProtKB-UniRule"/>
</dbReference>
<dbReference type="UniPathway" id="UPA00056">
    <property type="reaction ID" value="UER00097"/>
</dbReference>
<proteinExistence type="inferred from homology"/>
<dbReference type="KEGG" id="sfz:SFLOR_v1c07730"/>
<feature type="binding site" evidence="5">
    <location>
        <position position="42"/>
    </location>
    <ligand>
        <name>isopentenyl diphosphate</name>
        <dbReference type="ChEBI" id="CHEBI:128769"/>
    </ligand>
</feature>
<comment type="caution">
    <text evidence="5">Lacks conserved residue(s) required for the propagation of feature annotation.</text>
</comment>
<dbReference type="AlphaFoldDB" id="A0A2K8SEF3"/>
<comment type="catalytic activity">
    <reaction evidence="5">
        <text>isopentenyl diphosphate + 2 oxidized [2Fe-2S]-[ferredoxin] + H2O = (2E)-4-hydroxy-3-methylbut-2-enyl diphosphate + 2 reduced [2Fe-2S]-[ferredoxin] + 2 H(+)</text>
        <dbReference type="Rhea" id="RHEA:24488"/>
        <dbReference type="Rhea" id="RHEA-COMP:10000"/>
        <dbReference type="Rhea" id="RHEA-COMP:10001"/>
        <dbReference type="ChEBI" id="CHEBI:15377"/>
        <dbReference type="ChEBI" id="CHEBI:15378"/>
        <dbReference type="ChEBI" id="CHEBI:33737"/>
        <dbReference type="ChEBI" id="CHEBI:33738"/>
        <dbReference type="ChEBI" id="CHEBI:128753"/>
        <dbReference type="ChEBI" id="CHEBI:128769"/>
        <dbReference type="EC" id="1.17.7.4"/>
    </reaction>
</comment>
<dbReference type="Gene3D" id="3.40.1010.20">
    <property type="entry name" value="4-hydroxy-3-methylbut-2-enyl diphosphate reductase, catalytic domain"/>
    <property type="match status" value="2"/>
</dbReference>
<feature type="binding site" evidence="5">
    <location>
        <position position="273"/>
    </location>
    <ligand>
        <name>dimethylallyl diphosphate</name>
        <dbReference type="ChEBI" id="CHEBI:57623"/>
    </ligand>
</feature>
<feature type="binding site" evidence="5">
    <location>
        <position position="42"/>
    </location>
    <ligand>
        <name>dimethylallyl diphosphate</name>
        <dbReference type="ChEBI" id="CHEBI:57623"/>
    </ligand>
</feature>
<accession>A0A2K8SEF3</accession>
<evidence type="ECO:0000313" key="7">
    <source>
        <dbReference type="Proteomes" id="UP000231823"/>
    </source>
</evidence>
<feature type="binding site" evidence="5">
    <location>
        <position position="229"/>
    </location>
    <ligand>
        <name>dimethylallyl diphosphate</name>
        <dbReference type="ChEBI" id="CHEBI:57623"/>
    </ligand>
</feature>
<feature type="binding site" evidence="5">
    <location>
        <position position="42"/>
    </location>
    <ligand>
        <name>(2E)-4-hydroxy-3-methylbut-2-enyl diphosphate</name>
        <dbReference type="ChEBI" id="CHEBI:128753"/>
    </ligand>
</feature>
<comment type="function">
    <text evidence="5">Catalyzes the conversion of 1-hydroxy-2-methyl-2-(E)-butenyl 4-diphosphate (HMBPP) into a mixture of isopentenyl diphosphate (IPP) and dimethylallyl diphosphate (DMAPP). Acts in the terminal step of the DOXP/MEP pathway for isoprenoid precursor biosynthesis.</text>
</comment>
<dbReference type="Gene3D" id="3.40.50.11270">
    <property type="match status" value="1"/>
</dbReference>
<keyword evidence="1 5" id="KW-0004">4Fe-4S</keyword>
<evidence type="ECO:0000256" key="4">
    <source>
        <dbReference type="ARBA" id="ARBA00023014"/>
    </source>
</evidence>
<feature type="binding site" evidence="5">
    <location>
        <position position="83"/>
    </location>
    <ligand>
        <name>(2E)-4-hydroxy-3-methylbut-2-enyl diphosphate</name>
        <dbReference type="ChEBI" id="CHEBI:128753"/>
    </ligand>
</feature>
<dbReference type="Pfam" id="PF02401">
    <property type="entry name" value="LYTB"/>
    <property type="match status" value="1"/>
</dbReference>
<comment type="pathway">
    <text evidence="5">Isoprenoid biosynthesis; isopentenyl diphosphate biosynthesis via DXP pathway; isopentenyl diphosphate from 1-deoxy-D-xylulose 5-phosphate: step 6/6.</text>
</comment>
<comment type="similarity">
    <text evidence="5">Belongs to the IspH family.</text>
</comment>
<feature type="binding site" evidence="5">
    <location>
        <position position="200"/>
    </location>
    <ligand>
        <name>[4Fe-4S] cluster</name>
        <dbReference type="ChEBI" id="CHEBI:49883"/>
    </ligand>
</feature>
<dbReference type="GO" id="GO:0050992">
    <property type="term" value="P:dimethylallyl diphosphate biosynthetic process"/>
    <property type="evidence" value="ECO:0007669"/>
    <property type="project" value="UniProtKB-UniRule"/>
</dbReference>
<keyword evidence="5" id="KW-0560">Oxidoreductase</keyword>
<dbReference type="GO" id="GO:0019288">
    <property type="term" value="P:isopentenyl diphosphate biosynthetic process, methylerythritol 4-phosphate pathway"/>
    <property type="evidence" value="ECO:0007669"/>
    <property type="project" value="UniProtKB-UniRule"/>
</dbReference>
<feature type="binding site" evidence="5">
    <location>
        <position position="133"/>
    </location>
    <ligand>
        <name>isopentenyl diphosphate</name>
        <dbReference type="ChEBI" id="CHEBI:128769"/>
    </ligand>
</feature>
<evidence type="ECO:0000256" key="3">
    <source>
        <dbReference type="ARBA" id="ARBA00023004"/>
    </source>
</evidence>
<feature type="binding site" evidence="5">
    <location>
        <position position="273"/>
    </location>
    <ligand>
        <name>isopentenyl diphosphate</name>
        <dbReference type="ChEBI" id="CHEBI:128769"/>
    </ligand>
</feature>
<evidence type="ECO:0000256" key="2">
    <source>
        <dbReference type="ARBA" id="ARBA00022723"/>
    </source>
</evidence>
<feature type="binding site" evidence="5">
    <location>
        <position position="172"/>
    </location>
    <ligand>
        <name>(2E)-4-hydroxy-3-methylbut-2-enyl diphosphate</name>
        <dbReference type="ChEBI" id="CHEBI:128753"/>
    </ligand>
</feature>
<dbReference type="InterPro" id="IPR003451">
    <property type="entry name" value="LytB/IspH"/>
</dbReference>
<dbReference type="UniPathway" id="UPA00059">
    <property type="reaction ID" value="UER00105"/>
</dbReference>
<dbReference type="RefSeq" id="WP_100916784.1">
    <property type="nucleotide sequence ID" value="NZ_CP025057.1"/>
</dbReference>
<dbReference type="PANTHER" id="PTHR30426">
    <property type="entry name" value="4-HYDROXY-3-METHYLBUT-2-ENYL DIPHOSPHATE REDUCTASE"/>
    <property type="match status" value="1"/>
</dbReference>
<protein>
    <recommendedName>
        <fullName evidence="5">4-hydroxy-3-methylbut-2-enyl diphosphate reductase</fullName>
        <shortName evidence="5">HMBPP reductase</shortName>
        <ecNumber evidence="5">1.17.7.4</ecNumber>
    </recommendedName>
</protein>
<gene>
    <name evidence="5 6" type="primary">ispH</name>
    <name evidence="6" type="ORF">SFLOR_v1c07730</name>
</gene>
<keyword evidence="3 5" id="KW-0408">Iron</keyword>
<dbReference type="CDD" id="cd13944">
    <property type="entry name" value="lytB_ispH"/>
    <property type="match status" value="1"/>
</dbReference>
<feature type="binding site" evidence="5">
    <location>
        <position position="133"/>
    </location>
    <ligand>
        <name>dimethylallyl diphosphate</name>
        <dbReference type="ChEBI" id="CHEBI:57623"/>
    </ligand>
</feature>
<feature type="binding site" evidence="5">
    <location>
        <position position="229"/>
    </location>
    <ligand>
        <name>(2E)-4-hydroxy-3-methylbut-2-enyl diphosphate</name>
        <dbReference type="ChEBI" id="CHEBI:128753"/>
    </ligand>
</feature>
<comment type="pathway">
    <text evidence="5">Isoprenoid biosynthesis; dimethylallyl diphosphate biosynthesis; dimethylallyl diphosphate from (2E)-4-hydroxy-3-methylbutenyl diphosphate: step 1/1.</text>
</comment>
<comment type="catalytic activity">
    <reaction evidence="5">
        <text>dimethylallyl diphosphate + 2 oxidized [2Fe-2S]-[ferredoxin] + H2O = (2E)-4-hydroxy-3-methylbut-2-enyl diphosphate + 2 reduced [2Fe-2S]-[ferredoxin] + 2 H(+)</text>
        <dbReference type="Rhea" id="RHEA:24825"/>
        <dbReference type="Rhea" id="RHEA-COMP:10000"/>
        <dbReference type="Rhea" id="RHEA-COMP:10001"/>
        <dbReference type="ChEBI" id="CHEBI:15377"/>
        <dbReference type="ChEBI" id="CHEBI:15378"/>
        <dbReference type="ChEBI" id="CHEBI:33737"/>
        <dbReference type="ChEBI" id="CHEBI:33738"/>
        <dbReference type="ChEBI" id="CHEBI:57623"/>
        <dbReference type="ChEBI" id="CHEBI:128753"/>
        <dbReference type="EC" id="1.17.7.4"/>
    </reaction>
</comment>
<dbReference type="HAMAP" id="MF_00191">
    <property type="entry name" value="IspH"/>
    <property type="match status" value="1"/>
</dbReference>
<dbReference type="OrthoDB" id="9777362at2"/>
<feature type="binding site" evidence="5">
    <location>
        <position position="83"/>
    </location>
    <ligand>
        <name>dimethylallyl diphosphate</name>
        <dbReference type="ChEBI" id="CHEBI:57623"/>
    </ligand>
</feature>
<feature type="active site" description="Proton donor" evidence="5">
    <location>
        <position position="135"/>
    </location>
</feature>
<keyword evidence="2 5" id="KW-0479">Metal-binding</keyword>
<comment type="cofactor">
    <cofactor evidence="5">
        <name>[4Fe-4S] cluster</name>
        <dbReference type="ChEBI" id="CHEBI:49883"/>
    </cofactor>
    <text evidence="5">Binds 1 [4Fe-4S] cluster per subunit.</text>
</comment>
<keyword evidence="7" id="KW-1185">Reference proteome</keyword>
<feature type="binding site" evidence="5">
    <location>
        <position position="231"/>
    </location>
    <ligand>
        <name>isopentenyl diphosphate</name>
        <dbReference type="ChEBI" id="CHEBI:128769"/>
    </ligand>
</feature>
<dbReference type="EC" id="1.17.7.4" evidence="5"/>
<feature type="binding site" evidence="5">
    <location>
        <position position="273"/>
    </location>
    <ligand>
        <name>(2E)-4-hydroxy-3-methylbut-2-enyl diphosphate</name>
        <dbReference type="ChEBI" id="CHEBI:128753"/>
    </ligand>
</feature>
<evidence type="ECO:0000256" key="1">
    <source>
        <dbReference type="ARBA" id="ARBA00022485"/>
    </source>
</evidence>
<feature type="binding site" evidence="5">
    <location>
        <position position="83"/>
    </location>
    <ligand>
        <name>isopentenyl diphosphate</name>
        <dbReference type="ChEBI" id="CHEBI:128769"/>
    </ligand>
</feature>
<dbReference type="NCBIfam" id="TIGR00216">
    <property type="entry name" value="ispH_lytB"/>
    <property type="match status" value="1"/>
</dbReference>
<name>A0A2K8SEF3_9MOLU</name>
<sequence length="294" mass="33551">MNVLKVTPRGFCLGVVKSIKMAKDAIKMYPHKKIYMIGLLVHNKIIVKELEELGIIAIDDWKKSRLEIIKTIPKGSVVIFSAHGTDPKVVQLAHELELIVVDTKCEWVLETEEIIQKYLSLHYDVIFIGKHDHPETIALTSLDKKRIHLVTNLKEVEDLNIVNTDIFITNQTTLSIIDTELIYKKVKEKYPNVVYKNDICEATLVRQQAVLDLNPKEVDLLYVVGDERSNNTLKLVELAQNKGIRSIRINRKEEINLQDLKNVNTVAVTAGASTSSIIQNQFIKYLEELKNETN</sequence>
<feature type="binding site" evidence="5">
    <location>
        <position position="229"/>
    </location>
    <ligand>
        <name>isopentenyl diphosphate</name>
        <dbReference type="ChEBI" id="CHEBI:128769"/>
    </ligand>
</feature>
<reference evidence="6 7" key="1">
    <citation type="submission" date="2017-12" db="EMBL/GenBank/DDBJ databases">
        <title>Complete genome sequence of Spiroplasma floricola 23-6 (ATCC 29989).</title>
        <authorList>
            <person name="Tsai Y.-M."/>
            <person name="Wu P.-S."/>
            <person name="Lo W.-S."/>
            <person name="Kuo C.-H."/>
        </authorList>
    </citation>
    <scope>NUCLEOTIDE SEQUENCE [LARGE SCALE GENOMIC DNA]</scope>
    <source>
        <strain evidence="6 7">23-6</strain>
    </source>
</reference>
<keyword evidence="4 5" id="KW-0411">Iron-sulfur</keyword>
<evidence type="ECO:0000256" key="5">
    <source>
        <dbReference type="HAMAP-Rule" id="MF_00191"/>
    </source>
</evidence>
<dbReference type="Proteomes" id="UP000231823">
    <property type="component" value="Chromosome"/>
</dbReference>
<feature type="binding site" evidence="5">
    <location>
        <position position="231"/>
    </location>
    <ligand>
        <name>dimethylallyl diphosphate</name>
        <dbReference type="ChEBI" id="CHEBI:57623"/>
    </ligand>
</feature>
<dbReference type="GO" id="GO:0051539">
    <property type="term" value="F:4 iron, 4 sulfur cluster binding"/>
    <property type="evidence" value="ECO:0007669"/>
    <property type="project" value="UniProtKB-UniRule"/>
</dbReference>